<proteinExistence type="predicted"/>
<dbReference type="KEGG" id="asim:FE240_09470"/>
<organism evidence="1 2">
    <name type="scientific">Aeromonas simiae</name>
    <dbReference type="NCBI Taxonomy" id="218936"/>
    <lineage>
        <taxon>Bacteria</taxon>
        <taxon>Pseudomonadati</taxon>
        <taxon>Pseudomonadota</taxon>
        <taxon>Gammaproteobacteria</taxon>
        <taxon>Aeromonadales</taxon>
        <taxon>Aeromonadaceae</taxon>
        <taxon>Aeromonas</taxon>
    </lineage>
</organism>
<dbReference type="RefSeq" id="WP_193000492.1">
    <property type="nucleotide sequence ID" value="NZ_CP040449.1"/>
</dbReference>
<accession>A0A5J6WX58</accession>
<sequence length="66" mass="7384">MTRTLSLLAEAQQLVGHNPFTLSDARSLEYLEEQAMGEEGLLIAELWEEALLVADDEARLYISGMM</sequence>
<gene>
    <name evidence="1" type="ORF">FE240_09470</name>
</gene>
<dbReference type="AlphaFoldDB" id="A0A5J6WX58"/>
<reference evidence="1 2" key="1">
    <citation type="submission" date="2019-05" db="EMBL/GenBank/DDBJ databases">
        <title>OXA-830, a novel chromosomally encoded expanded-spectrum class D beta-lactamase in Aeromonas simiae.</title>
        <authorList>
            <person name="Zhou W."/>
            <person name="Chen Q."/>
        </authorList>
    </citation>
    <scope>NUCLEOTIDE SEQUENCE [LARGE SCALE GENOMIC DNA]</scope>
    <source>
        <strain evidence="1 2">A6</strain>
    </source>
</reference>
<name>A0A5J6WX58_9GAMM</name>
<dbReference type="Proteomes" id="UP000594034">
    <property type="component" value="Chromosome"/>
</dbReference>
<dbReference type="EMBL" id="CP040449">
    <property type="protein sequence ID" value="QFI54894.1"/>
    <property type="molecule type" value="Genomic_DNA"/>
</dbReference>
<keyword evidence="2" id="KW-1185">Reference proteome</keyword>
<evidence type="ECO:0000313" key="1">
    <source>
        <dbReference type="EMBL" id="QFI54894.1"/>
    </source>
</evidence>
<evidence type="ECO:0000313" key="2">
    <source>
        <dbReference type="Proteomes" id="UP000594034"/>
    </source>
</evidence>
<protein>
    <submittedName>
        <fullName evidence="1">Uncharacterized protein</fullName>
    </submittedName>
</protein>